<protein>
    <submittedName>
        <fullName evidence="2">Heterokaryon incompatibility protein-domain-containing protein</fullName>
    </submittedName>
</protein>
<evidence type="ECO:0000313" key="2">
    <source>
        <dbReference type="EMBL" id="KAH7247852.1"/>
    </source>
</evidence>
<comment type="caution">
    <text evidence="2">The sequence shown here is derived from an EMBL/GenBank/DDBJ whole genome shotgun (WGS) entry which is preliminary data.</text>
</comment>
<dbReference type="OrthoDB" id="194358at2759"/>
<dbReference type="EMBL" id="JAGTJS010000015">
    <property type="protein sequence ID" value="KAH7247852.1"/>
    <property type="molecule type" value="Genomic_DNA"/>
</dbReference>
<feature type="domain" description="Heterokaryon incompatibility" evidence="1">
    <location>
        <begin position="47"/>
        <end position="166"/>
    </location>
</feature>
<keyword evidence="3" id="KW-1185">Reference proteome</keyword>
<dbReference type="PANTHER" id="PTHR24148">
    <property type="entry name" value="ANKYRIN REPEAT DOMAIN-CONTAINING PROTEIN 39 HOMOLOG-RELATED"/>
    <property type="match status" value="1"/>
</dbReference>
<gene>
    <name evidence="2" type="ORF">B0J15DRAFT_498796</name>
</gene>
<accession>A0A9P9H0X3</accession>
<dbReference type="Pfam" id="PF06985">
    <property type="entry name" value="HET"/>
    <property type="match status" value="1"/>
</dbReference>
<reference evidence="2" key="1">
    <citation type="journal article" date="2021" name="Nat. Commun.">
        <title>Genetic determinants of endophytism in the Arabidopsis root mycobiome.</title>
        <authorList>
            <person name="Mesny F."/>
            <person name="Miyauchi S."/>
            <person name="Thiergart T."/>
            <person name="Pickel B."/>
            <person name="Atanasova L."/>
            <person name="Karlsson M."/>
            <person name="Huettel B."/>
            <person name="Barry K.W."/>
            <person name="Haridas S."/>
            <person name="Chen C."/>
            <person name="Bauer D."/>
            <person name="Andreopoulos W."/>
            <person name="Pangilinan J."/>
            <person name="LaButti K."/>
            <person name="Riley R."/>
            <person name="Lipzen A."/>
            <person name="Clum A."/>
            <person name="Drula E."/>
            <person name="Henrissat B."/>
            <person name="Kohler A."/>
            <person name="Grigoriev I.V."/>
            <person name="Martin F.M."/>
            <person name="Hacquard S."/>
        </authorList>
    </citation>
    <scope>NUCLEOTIDE SEQUENCE</scope>
    <source>
        <strain evidence="2">FSSC 5 MPI-SDFR-AT-0091</strain>
    </source>
</reference>
<name>A0A9P9H0X3_FUSSL</name>
<dbReference type="InterPro" id="IPR010730">
    <property type="entry name" value="HET"/>
</dbReference>
<proteinExistence type="predicted"/>
<dbReference type="PANTHER" id="PTHR24148:SF78">
    <property type="entry name" value="HETEROKARYON INCOMPATIBILITY DOMAIN-CONTAINING PROTEIN"/>
    <property type="match status" value="1"/>
</dbReference>
<dbReference type="AlphaFoldDB" id="A0A9P9H0X3"/>
<dbReference type="Proteomes" id="UP000736672">
    <property type="component" value="Unassembled WGS sequence"/>
</dbReference>
<organism evidence="2 3">
    <name type="scientific">Fusarium solani</name>
    <name type="common">Filamentous fungus</name>
    <dbReference type="NCBI Taxonomy" id="169388"/>
    <lineage>
        <taxon>Eukaryota</taxon>
        <taxon>Fungi</taxon>
        <taxon>Dikarya</taxon>
        <taxon>Ascomycota</taxon>
        <taxon>Pezizomycotina</taxon>
        <taxon>Sordariomycetes</taxon>
        <taxon>Hypocreomycetidae</taxon>
        <taxon>Hypocreales</taxon>
        <taxon>Nectriaceae</taxon>
        <taxon>Fusarium</taxon>
        <taxon>Fusarium solani species complex</taxon>
    </lineage>
</organism>
<evidence type="ECO:0000259" key="1">
    <source>
        <dbReference type="Pfam" id="PF06985"/>
    </source>
</evidence>
<sequence length="168" mass="19073">MTEYQYSPIPHDKGVIRLLRLLQGFPCERVHCELFEVAAWKPDDITYEALSYTWGTPPATSTPEDDALRHSMSKDTLSKDSKPAGDITLEEITIQNRSGPTTMKIKPNLHSALRYLRRENQDRILWADAICINQLDGVEKGDQIGQMRYIYETPSKSLSGLAKETNSM</sequence>
<evidence type="ECO:0000313" key="3">
    <source>
        <dbReference type="Proteomes" id="UP000736672"/>
    </source>
</evidence>
<dbReference type="InterPro" id="IPR052895">
    <property type="entry name" value="HetReg/Transcr_Mod"/>
</dbReference>